<gene>
    <name evidence="3" type="ORF">UFOPK1421_00702</name>
</gene>
<keyword evidence="2" id="KW-0378">Hydrolase</keyword>
<dbReference type="GO" id="GO:0004185">
    <property type="term" value="F:serine-type carboxypeptidase activity"/>
    <property type="evidence" value="ECO:0007669"/>
    <property type="project" value="InterPro"/>
</dbReference>
<organism evidence="3">
    <name type="scientific">freshwater metagenome</name>
    <dbReference type="NCBI Taxonomy" id="449393"/>
    <lineage>
        <taxon>unclassified sequences</taxon>
        <taxon>metagenomes</taxon>
        <taxon>ecological metagenomes</taxon>
    </lineage>
</organism>
<dbReference type="PANTHER" id="PTHR30023:SF0">
    <property type="entry name" value="PENICILLIN-SENSITIVE CARBOXYPEPTIDASE A"/>
    <property type="match status" value="1"/>
</dbReference>
<accession>A0A6J6BTH2</accession>
<dbReference type="Gene3D" id="3.40.710.10">
    <property type="entry name" value="DD-peptidase/beta-lactamase superfamily"/>
    <property type="match status" value="1"/>
</dbReference>
<dbReference type="GO" id="GO:0000270">
    <property type="term" value="P:peptidoglycan metabolic process"/>
    <property type="evidence" value="ECO:0007669"/>
    <property type="project" value="TreeGrafter"/>
</dbReference>
<dbReference type="PANTHER" id="PTHR30023">
    <property type="entry name" value="D-ALANYL-D-ALANINE CARBOXYPEPTIDASE"/>
    <property type="match status" value="1"/>
</dbReference>
<reference evidence="3" key="1">
    <citation type="submission" date="2020-05" db="EMBL/GenBank/DDBJ databases">
        <authorList>
            <person name="Chiriac C."/>
            <person name="Salcher M."/>
            <person name="Ghai R."/>
            <person name="Kavagutti S V."/>
        </authorList>
    </citation>
    <scope>NUCLEOTIDE SEQUENCE</scope>
</reference>
<dbReference type="SUPFAM" id="SSF56601">
    <property type="entry name" value="beta-lactamase/transpeptidase-like"/>
    <property type="match status" value="1"/>
</dbReference>
<dbReference type="AlphaFoldDB" id="A0A6J6BTH2"/>
<dbReference type="GO" id="GO:0006508">
    <property type="term" value="P:proteolysis"/>
    <property type="evidence" value="ECO:0007669"/>
    <property type="project" value="InterPro"/>
</dbReference>
<name>A0A6J6BTH2_9ZZZZ</name>
<dbReference type="Pfam" id="PF02113">
    <property type="entry name" value="Peptidase_S13"/>
    <property type="match status" value="2"/>
</dbReference>
<dbReference type="NCBIfam" id="TIGR00666">
    <property type="entry name" value="PBP4"/>
    <property type="match status" value="1"/>
</dbReference>
<proteinExistence type="inferred from homology"/>
<dbReference type="Gene3D" id="3.50.80.20">
    <property type="entry name" value="D-Ala-D-Ala carboxypeptidase C, peptidase S13"/>
    <property type="match status" value="1"/>
</dbReference>
<evidence type="ECO:0000256" key="2">
    <source>
        <dbReference type="ARBA" id="ARBA00022801"/>
    </source>
</evidence>
<evidence type="ECO:0000313" key="3">
    <source>
        <dbReference type="EMBL" id="CAB4542075.1"/>
    </source>
</evidence>
<evidence type="ECO:0000256" key="1">
    <source>
        <dbReference type="ARBA" id="ARBA00006096"/>
    </source>
</evidence>
<dbReference type="InterPro" id="IPR012338">
    <property type="entry name" value="Beta-lactam/transpept-like"/>
</dbReference>
<dbReference type="EMBL" id="CAEZSL010000063">
    <property type="protein sequence ID" value="CAB4542075.1"/>
    <property type="molecule type" value="Genomic_DNA"/>
</dbReference>
<sequence length="490" mass="50710">MPQQKRERSSQAIRNVNPFPKLIFLALGPALVLGGLWRLTGSQDNSPAPTPDAIAVVAPSSPQTPVLSARRTPSVLSRETSAVGFEQALRPLGGAVLPGSCAAVSIDGVLSLSDGIDTPVVPASTTKFVVGAVALDALGPTFTFTTEVKAEISGGVVGSIYFVGGGDPLLSAAWYPKDKKYSKYEQEPATSLEALADAVVAAGVTQINGNIVGDASHFDSELYAPSWPIEFRAIQGGPISALLVNDGLVFGDSSRSTDPALGAAREFMRLLKERGVIILGAPTSGQSPAGIATVASISSAPLVDIVGEMLRNSDNNTAEIILKEIGFRAQGAATRAAGISAVMNILTNWGINLEGVTFSDGSGLSRDNKVTCAAFLQILERFTFDDPLVSQMAVAGVSGTLTDYFIGGPLEGRLHAKTGSLGGVKTLVGFVEVEGSSVIRFALLLQTPGIHEETAFKPLWEGILANALGTYPTGPGVDEVSPLSVINAGP</sequence>
<comment type="similarity">
    <text evidence="1">Belongs to the peptidase S13 family.</text>
</comment>
<protein>
    <submittedName>
        <fullName evidence="3">Unannotated protein</fullName>
    </submittedName>
</protein>
<dbReference type="InterPro" id="IPR000667">
    <property type="entry name" value="Peptidase_S13"/>
</dbReference>
<dbReference type="PRINTS" id="PR00922">
    <property type="entry name" value="DADACBPTASE3"/>
</dbReference>